<dbReference type="EMBL" id="CADIJR010000051">
    <property type="protein sequence ID" value="CAB3682477.1"/>
    <property type="molecule type" value="Genomic_DNA"/>
</dbReference>
<dbReference type="Pfam" id="PF13377">
    <property type="entry name" value="Peripla_BP_3"/>
    <property type="match status" value="1"/>
</dbReference>
<dbReference type="CDD" id="cd01392">
    <property type="entry name" value="HTH_LacI"/>
    <property type="match status" value="1"/>
</dbReference>
<dbReference type="GO" id="GO:0003700">
    <property type="term" value="F:DNA-binding transcription factor activity"/>
    <property type="evidence" value="ECO:0007669"/>
    <property type="project" value="TreeGrafter"/>
</dbReference>
<dbReference type="CDD" id="cd01575">
    <property type="entry name" value="PBP1_GntR"/>
    <property type="match status" value="1"/>
</dbReference>
<organism evidence="5 6">
    <name type="scientific">Achromobacter insuavis</name>
    <dbReference type="NCBI Taxonomy" id="1287735"/>
    <lineage>
        <taxon>Bacteria</taxon>
        <taxon>Pseudomonadati</taxon>
        <taxon>Pseudomonadota</taxon>
        <taxon>Betaproteobacteria</taxon>
        <taxon>Burkholderiales</taxon>
        <taxon>Alcaligenaceae</taxon>
        <taxon>Achromobacter</taxon>
    </lineage>
</organism>
<evidence type="ECO:0000313" key="6">
    <source>
        <dbReference type="Proteomes" id="UP000507979"/>
    </source>
</evidence>
<dbReference type="Gene3D" id="3.40.50.2300">
    <property type="match status" value="2"/>
</dbReference>
<name>A0A6J5AX10_9BURK</name>
<keyword evidence="1" id="KW-0805">Transcription regulation</keyword>
<dbReference type="Pfam" id="PF00356">
    <property type="entry name" value="LacI"/>
    <property type="match status" value="1"/>
</dbReference>
<evidence type="ECO:0000256" key="1">
    <source>
        <dbReference type="ARBA" id="ARBA00023015"/>
    </source>
</evidence>
<accession>A0A6J5AX10</accession>
<dbReference type="InterPro" id="IPR010982">
    <property type="entry name" value="Lambda_DNA-bd_dom_sf"/>
</dbReference>
<dbReference type="PROSITE" id="PS00356">
    <property type="entry name" value="HTH_LACI_1"/>
    <property type="match status" value="1"/>
</dbReference>
<dbReference type="GO" id="GO:0000976">
    <property type="term" value="F:transcription cis-regulatory region binding"/>
    <property type="evidence" value="ECO:0007669"/>
    <property type="project" value="TreeGrafter"/>
</dbReference>
<dbReference type="PANTHER" id="PTHR30146">
    <property type="entry name" value="LACI-RELATED TRANSCRIPTIONAL REPRESSOR"/>
    <property type="match status" value="1"/>
</dbReference>
<dbReference type="AlphaFoldDB" id="A0A6J5AX10"/>
<dbReference type="SMART" id="SM00354">
    <property type="entry name" value="HTH_LACI"/>
    <property type="match status" value="1"/>
</dbReference>
<keyword evidence="3" id="KW-0804">Transcription</keyword>
<evidence type="ECO:0000259" key="4">
    <source>
        <dbReference type="PROSITE" id="PS50932"/>
    </source>
</evidence>
<evidence type="ECO:0000256" key="2">
    <source>
        <dbReference type="ARBA" id="ARBA00023125"/>
    </source>
</evidence>
<dbReference type="InterPro" id="IPR028082">
    <property type="entry name" value="Peripla_BP_I"/>
</dbReference>
<reference evidence="5 6" key="1">
    <citation type="submission" date="2020-04" db="EMBL/GenBank/DDBJ databases">
        <authorList>
            <person name="De Canck E."/>
        </authorList>
    </citation>
    <scope>NUCLEOTIDE SEQUENCE [LARGE SCALE GENOMIC DNA]</scope>
    <source>
        <strain evidence="5 6">LMG 26845</strain>
    </source>
</reference>
<dbReference type="Proteomes" id="UP000507979">
    <property type="component" value="Unassembled WGS sequence"/>
</dbReference>
<protein>
    <submittedName>
        <fullName evidence="5">HTH-type transcriptional regulator GntR</fullName>
    </submittedName>
</protein>
<dbReference type="PROSITE" id="PS50932">
    <property type="entry name" value="HTH_LACI_2"/>
    <property type="match status" value="1"/>
</dbReference>
<proteinExistence type="predicted"/>
<dbReference type="SUPFAM" id="SSF47413">
    <property type="entry name" value="lambda repressor-like DNA-binding domains"/>
    <property type="match status" value="1"/>
</dbReference>
<keyword evidence="6" id="KW-1185">Reference proteome</keyword>
<sequence length="374" mass="40696">MDIARAMLALTFLVWQALIFRSDYVLANRPVSSMSIRKPRSTRAGRVTMQEVADRAGVSAITVSRALRTPDKVAEAVRLRIAEVCRELGYVPNHAASALASARSQTIVVLIPSLSNVVFVDIITGIKDVLDEQGYHLLIGVTGYSPDAEEALLRKYLQHLPDGLILTGIDHNPGVWALLRAQAMPTVHTIETLPDSEGMSVGFSQFDSGYAAGRHLVERGYRRIGIVGAQLDPRSLRRCEGCRQALRDAGLHDPALEIMTPEKSSIALGATLLETLLAQHPDCDAVFFCNDDLAQGAVFQCGRLGVSVPGRMALVGFHDFAGTAWTTPPLSTISTPRYEIGREAAQLLMRHLAGQPIAQRHVDLGFTLVQRETS</sequence>
<keyword evidence="2" id="KW-0238">DNA-binding</keyword>
<evidence type="ECO:0000313" key="5">
    <source>
        <dbReference type="EMBL" id="CAB3682477.1"/>
    </source>
</evidence>
<dbReference type="InterPro" id="IPR046335">
    <property type="entry name" value="LacI/GalR-like_sensor"/>
</dbReference>
<feature type="domain" description="HTH lacI-type" evidence="4">
    <location>
        <begin position="47"/>
        <end position="101"/>
    </location>
</feature>
<dbReference type="SUPFAM" id="SSF53822">
    <property type="entry name" value="Periplasmic binding protein-like I"/>
    <property type="match status" value="1"/>
</dbReference>
<dbReference type="Gene3D" id="1.10.260.40">
    <property type="entry name" value="lambda repressor-like DNA-binding domains"/>
    <property type="match status" value="1"/>
</dbReference>
<gene>
    <name evidence="5" type="primary">gntR_3</name>
    <name evidence="5" type="ORF">LMG26845_04333</name>
</gene>
<dbReference type="InterPro" id="IPR000843">
    <property type="entry name" value="HTH_LacI"/>
</dbReference>
<evidence type="ECO:0000256" key="3">
    <source>
        <dbReference type="ARBA" id="ARBA00023163"/>
    </source>
</evidence>
<dbReference type="PANTHER" id="PTHR30146:SF2">
    <property type="entry name" value="HTH-TYPE TRANSCRIPTIONAL REGULATOR GNTR"/>
    <property type="match status" value="1"/>
</dbReference>